<comment type="caution">
    <text evidence="2">The sequence shown here is derived from an EMBL/GenBank/DDBJ whole genome shotgun (WGS) entry which is preliminary data.</text>
</comment>
<dbReference type="InterPro" id="IPR018959">
    <property type="entry name" value="DUF1989"/>
</dbReference>
<protein>
    <submittedName>
        <fullName evidence="2">Urea carboxylase-associated family protein</fullName>
    </submittedName>
</protein>
<dbReference type="Proteomes" id="UP001429354">
    <property type="component" value="Unassembled WGS sequence"/>
</dbReference>
<sequence>MPVPGEERALNAEAIQRIAPCSGHAIELRAGDQLVVIDPLGQQVSDLTAFSLEDRVEYLSSGRSIDYASKLWLSTGDVLYSNRSRPMFTILEDTCGRHDFTLTPCSKRMFELLYGETEGRPGCEGNLAAALAPYGIDVDRIPVAFNIFMNVSVDGSTGAVAVLPPLSQAGDFIRLRAEMPMVVAMTACSAGQSNNFSYKPIDFRIERAS</sequence>
<dbReference type="Pfam" id="PF09347">
    <property type="entry name" value="DUF1989"/>
    <property type="match status" value="1"/>
</dbReference>
<proteinExistence type="predicted"/>
<evidence type="ECO:0000313" key="3">
    <source>
        <dbReference type="Proteomes" id="UP001429354"/>
    </source>
</evidence>
<evidence type="ECO:0000259" key="1">
    <source>
        <dbReference type="Pfam" id="PF09347"/>
    </source>
</evidence>
<keyword evidence="3" id="KW-1185">Reference proteome</keyword>
<dbReference type="PANTHER" id="PTHR31527:SF0">
    <property type="entry name" value="RE64534P"/>
    <property type="match status" value="1"/>
</dbReference>
<accession>A0ABX0A8L8</accession>
<organism evidence="2 3">
    <name type="scientific">Pseudoxanthomonas gei</name>
    <dbReference type="NCBI Taxonomy" id="1383030"/>
    <lineage>
        <taxon>Bacteria</taxon>
        <taxon>Pseudomonadati</taxon>
        <taxon>Pseudomonadota</taxon>
        <taxon>Gammaproteobacteria</taxon>
        <taxon>Lysobacterales</taxon>
        <taxon>Lysobacteraceae</taxon>
        <taxon>Pseudoxanthomonas</taxon>
    </lineage>
</organism>
<reference evidence="2 3" key="1">
    <citation type="submission" date="2018-07" db="EMBL/GenBank/DDBJ databases">
        <title>Whole genome Sequencing of Pseudoxanthomonas gei KCTC 32298 (T).</title>
        <authorList>
            <person name="Kumar S."/>
            <person name="Bansal K."/>
            <person name="Kaur A."/>
            <person name="Patil P."/>
            <person name="Sharma S."/>
            <person name="Patil P.B."/>
        </authorList>
    </citation>
    <scope>NUCLEOTIDE SEQUENCE [LARGE SCALE GENOMIC DNA]</scope>
    <source>
        <strain evidence="2 3">KCTC 32298</strain>
    </source>
</reference>
<evidence type="ECO:0000313" key="2">
    <source>
        <dbReference type="EMBL" id="NDK37877.1"/>
    </source>
</evidence>
<feature type="domain" description="DUF1989" evidence="1">
    <location>
        <begin position="17"/>
        <end position="182"/>
    </location>
</feature>
<dbReference type="EMBL" id="QOVG01000002">
    <property type="protein sequence ID" value="NDK37877.1"/>
    <property type="molecule type" value="Genomic_DNA"/>
</dbReference>
<dbReference type="PANTHER" id="PTHR31527">
    <property type="entry name" value="RE64534P"/>
    <property type="match status" value="1"/>
</dbReference>
<name>A0ABX0A8L8_9GAMM</name>
<gene>
    <name evidence="2" type="ORF">DT603_03370</name>
</gene>